<feature type="compositionally biased region" description="Basic and acidic residues" evidence="4">
    <location>
        <begin position="1113"/>
        <end position="1122"/>
    </location>
</feature>
<feature type="region of interest" description="Disordered" evidence="4">
    <location>
        <begin position="1024"/>
        <end position="1168"/>
    </location>
</feature>
<evidence type="ECO:0000256" key="4">
    <source>
        <dbReference type="SAM" id="MobiDB-lite"/>
    </source>
</evidence>
<feature type="coiled-coil region" evidence="3">
    <location>
        <begin position="853"/>
        <end position="1009"/>
    </location>
</feature>
<name>A0A2J6TTC5_9HELO</name>
<evidence type="ECO:0000313" key="6">
    <source>
        <dbReference type="Proteomes" id="UP000235371"/>
    </source>
</evidence>
<dbReference type="InterPro" id="IPR031101">
    <property type="entry name" value="Ctr9"/>
</dbReference>
<dbReference type="PANTHER" id="PTHR14027:SF2">
    <property type="entry name" value="RNA POLYMERASE-ASSOCIATED PROTEIN CTR9 HOMOLOG"/>
    <property type="match status" value="1"/>
</dbReference>
<evidence type="ECO:0000256" key="1">
    <source>
        <dbReference type="ARBA" id="ARBA00022737"/>
    </source>
</evidence>
<dbReference type="EMBL" id="KZ613745">
    <property type="protein sequence ID" value="PMD66266.1"/>
    <property type="molecule type" value="Genomic_DNA"/>
</dbReference>
<proteinExistence type="predicted"/>
<dbReference type="Proteomes" id="UP000235371">
    <property type="component" value="Unassembled WGS sequence"/>
</dbReference>
<dbReference type="GeneID" id="36594428"/>
<dbReference type="SUPFAM" id="SSF48452">
    <property type="entry name" value="TPR-like"/>
    <property type="match status" value="3"/>
</dbReference>
<gene>
    <name evidence="5" type="ORF">K444DRAFT_659444</name>
</gene>
<reference evidence="5 6" key="1">
    <citation type="submission" date="2016-04" db="EMBL/GenBank/DDBJ databases">
        <title>A degradative enzymes factory behind the ericoid mycorrhizal symbiosis.</title>
        <authorList>
            <consortium name="DOE Joint Genome Institute"/>
            <person name="Martino E."/>
            <person name="Morin E."/>
            <person name="Grelet G."/>
            <person name="Kuo A."/>
            <person name="Kohler A."/>
            <person name="Daghino S."/>
            <person name="Barry K."/>
            <person name="Choi C."/>
            <person name="Cichocki N."/>
            <person name="Clum A."/>
            <person name="Copeland A."/>
            <person name="Hainaut M."/>
            <person name="Haridas S."/>
            <person name="Labutti K."/>
            <person name="Lindquist E."/>
            <person name="Lipzen A."/>
            <person name="Khouja H.-R."/>
            <person name="Murat C."/>
            <person name="Ohm R."/>
            <person name="Olson A."/>
            <person name="Spatafora J."/>
            <person name="Veneault-Fourrey C."/>
            <person name="Henrissat B."/>
            <person name="Grigoriev I."/>
            <person name="Martin F."/>
            <person name="Perotto S."/>
        </authorList>
    </citation>
    <scope>NUCLEOTIDE SEQUENCE [LARGE SCALE GENOMIC DNA]</scope>
    <source>
        <strain evidence="5 6">E</strain>
    </source>
</reference>
<dbReference type="PANTHER" id="PTHR14027">
    <property type="entry name" value="RNA POLYMERASE-ASSOCIATED PROTEIN CTR9"/>
    <property type="match status" value="1"/>
</dbReference>
<dbReference type="InParanoid" id="A0A2J6TTC5"/>
<dbReference type="Pfam" id="PF13181">
    <property type="entry name" value="TPR_8"/>
    <property type="match status" value="1"/>
</dbReference>
<dbReference type="Gene3D" id="1.25.40.10">
    <property type="entry name" value="Tetratricopeptide repeat domain"/>
    <property type="match status" value="4"/>
</dbReference>
<dbReference type="GO" id="GO:0016593">
    <property type="term" value="C:Cdc73/Paf1 complex"/>
    <property type="evidence" value="ECO:0007669"/>
    <property type="project" value="TreeGrafter"/>
</dbReference>
<organism evidence="5 6">
    <name type="scientific">Hyaloscypha bicolor E</name>
    <dbReference type="NCBI Taxonomy" id="1095630"/>
    <lineage>
        <taxon>Eukaryota</taxon>
        <taxon>Fungi</taxon>
        <taxon>Dikarya</taxon>
        <taxon>Ascomycota</taxon>
        <taxon>Pezizomycotina</taxon>
        <taxon>Leotiomycetes</taxon>
        <taxon>Helotiales</taxon>
        <taxon>Hyaloscyphaceae</taxon>
        <taxon>Hyaloscypha</taxon>
        <taxon>Hyaloscypha bicolor</taxon>
    </lineage>
</organism>
<dbReference type="FunCoup" id="A0A2J6TTC5">
    <property type="interactions" value="944"/>
</dbReference>
<dbReference type="GO" id="GO:0006368">
    <property type="term" value="P:transcription elongation by RNA polymerase II"/>
    <property type="evidence" value="ECO:0007669"/>
    <property type="project" value="TreeGrafter"/>
</dbReference>
<keyword evidence="1" id="KW-0677">Repeat</keyword>
<evidence type="ECO:0000256" key="2">
    <source>
        <dbReference type="ARBA" id="ARBA00022803"/>
    </source>
</evidence>
<protein>
    <recommendedName>
        <fullName evidence="7">TPR-like protein</fullName>
    </recommendedName>
</protein>
<feature type="compositionally biased region" description="Basic and acidic residues" evidence="4">
    <location>
        <begin position="1062"/>
        <end position="1075"/>
    </location>
</feature>
<keyword evidence="3" id="KW-0175">Coiled coil</keyword>
<keyword evidence="2" id="KW-0802">TPR repeat</keyword>
<dbReference type="InterPro" id="IPR011990">
    <property type="entry name" value="TPR-like_helical_dom_sf"/>
</dbReference>
<dbReference type="GO" id="GO:0006355">
    <property type="term" value="P:regulation of DNA-templated transcription"/>
    <property type="evidence" value="ECO:0007669"/>
    <property type="project" value="InterPro"/>
</dbReference>
<evidence type="ECO:0000256" key="3">
    <source>
        <dbReference type="SAM" id="Coils"/>
    </source>
</evidence>
<sequence length="1168" mass="132108">MSSNCPNDQIDGATRGGVNDVAPSQRFSDVPSTLDIPVHIEQKDEDDAEAVEIYLENLSDPNELCSLLEIERAAPTYWMSVALAYAKQSKTDYAIETLIRGGNAIQDNDSKGRLSIVSFLCWMYLWKCREAPRLAPEGGLVSEAKTKEYYLQLAVSTLNDASRINPSFPPLFLARGVLYLLRASLQAPSKARAASGASVDSEKADLLRRALESFEDDIRSRVLFSLGKYSEALAGYQEVLAKMPDFIDPDPRVGIGYCLWKLGFKEDAKVAWERSLEINHKSKIATVLIGLYYLDASSSIPIESPDFIRIYKKAITEYIQKSFKLDSNFPLTCATFAGYFLSRKSFPNVDSLSNKAIQYTDLNVIASDGWYLLGRKEHYAGNLDRASDCYRRADDARGGAESGYLPAKFGTAQLLILQNDIGEAKLCLEKMVQHSRNCEATTLLGTLFAEEAFANGCTAPKEDKSAQRAIRLLESVRAAWKDSKNSHLPDATVLLNLARLYETEYPEKALHCLLQVEQLEIDRIAESEDHIDVKDKSETQTALRNALRDFIPPQLTNNIGCLYFQANDYELAGEMFEAALSACMRLVGEDDHADTDIDALITTISFNLGRSYEARDLTDQAVEVYERLLNHHNNYTDARTRLAYIKLCQSPQDKGPDSVAKLYEDNPTDPEVRALYGWYLGKVYSSRRPNSIAEDPELRHYKHTLQNYDKHDRYALVGMGTLYLQSAREMRRGTNQEKQKRSAMYSKAVEFFEKTLQLDPQNAYAAQGIAIALIEDKKDFQNALLIFLKVRDAIKDSYVYVNLCHIYSEMRQYSKAIESCGMALSKENKSNDPTILACLGRVWLNKGKADRDLNAYQMALECSQKALNSASEEVHLKFNIAFVQIQLATTMYSLSETQRSLQQLQDAAKGLERAIAALDEIAAHPQCPYPKHDVDQRANMARNTLRKQLERAIASQKEYEEKNKEQLRAAMERRQAELRRREEEQQEALEKERGRLARIKKEREEIAIRDRRLAEQRVEEERAIAAADMTTDSETGDKIKRKGKPPKTKGERRPKNRSGKKGHADSEDTKDEPPPKKRRLAKKESTKYKSAEIVADSDDDRALQQTEMELEKEDSSRSGRDIADEDDSDVGGVSGRTVEDEEPETGSRYRPQKQSRRTRIVDESDEDE</sequence>
<dbReference type="GO" id="GO:0000993">
    <property type="term" value="F:RNA polymerase II complex binding"/>
    <property type="evidence" value="ECO:0007669"/>
    <property type="project" value="TreeGrafter"/>
</dbReference>
<dbReference type="RefSeq" id="XP_024743170.1">
    <property type="nucleotide sequence ID" value="XM_024886351.1"/>
</dbReference>
<evidence type="ECO:0008006" key="7">
    <source>
        <dbReference type="Google" id="ProtNLM"/>
    </source>
</evidence>
<dbReference type="AlphaFoldDB" id="A0A2J6TTC5"/>
<feature type="region of interest" description="Disordered" evidence="4">
    <location>
        <begin position="1"/>
        <end position="30"/>
    </location>
</feature>
<dbReference type="InterPro" id="IPR019734">
    <property type="entry name" value="TPR_rpt"/>
</dbReference>
<dbReference type="STRING" id="1095630.A0A2J6TTC5"/>
<dbReference type="OrthoDB" id="343875at2759"/>
<evidence type="ECO:0000313" key="5">
    <source>
        <dbReference type="EMBL" id="PMD66266.1"/>
    </source>
</evidence>
<dbReference type="SMART" id="SM00028">
    <property type="entry name" value="TPR"/>
    <property type="match status" value="9"/>
</dbReference>
<accession>A0A2J6TTC5</accession>
<keyword evidence="6" id="KW-1185">Reference proteome</keyword>